<dbReference type="InterPro" id="IPR011721">
    <property type="entry name" value="CHP02096"/>
</dbReference>
<dbReference type="SUPFAM" id="SSF54427">
    <property type="entry name" value="NTF2-like"/>
    <property type="match status" value="1"/>
</dbReference>
<sequence length="144" mass="16016">MIIDGNRAADRAIELVLDYYAAFNRGDWDGMLARVTDDVAHDINQGARETGRDAFAAFLQRMNRCYREQLRDIVVLANVGGARVAAEYVVHGEYLADDTGLPPARGQKYVLPGGAFFDIRDGRIARVTNYYNLEDWIAQVSASA</sequence>
<evidence type="ECO:0000313" key="2">
    <source>
        <dbReference type="EMBL" id="TNJ32711.1"/>
    </source>
</evidence>
<dbReference type="Proteomes" id="UP000305760">
    <property type="component" value="Unassembled WGS sequence"/>
</dbReference>
<dbReference type="Pfam" id="PF12680">
    <property type="entry name" value="SnoaL_2"/>
    <property type="match status" value="1"/>
</dbReference>
<gene>
    <name evidence="2" type="ORF">E1B00_15050</name>
</gene>
<protein>
    <submittedName>
        <fullName evidence="2">Isopropylmalate/homocitrate/citramalate synthase</fullName>
    </submittedName>
</protein>
<comment type="caution">
    <text evidence="2">The sequence shown here is derived from an EMBL/GenBank/DDBJ whole genome shotgun (WGS) entry which is preliminary data.</text>
</comment>
<name>A0A5C4RPQ9_9GAMM</name>
<evidence type="ECO:0000313" key="3">
    <source>
        <dbReference type="Proteomes" id="UP000305760"/>
    </source>
</evidence>
<feature type="domain" description="SnoaL-like" evidence="1">
    <location>
        <begin position="16"/>
        <end position="127"/>
    </location>
</feature>
<dbReference type="OrthoDB" id="582835at2"/>
<dbReference type="EMBL" id="SMDR01000005">
    <property type="protein sequence ID" value="TNJ32711.1"/>
    <property type="molecule type" value="Genomic_DNA"/>
</dbReference>
<dbReference type="AlphaFoldDB" id="A0A5C4RPQ9"/>
<keyword evidence="3" id="KW-1185">Reference proteome</keyword>
<dbReference type="RefSeq" id="WP_139450311.1">
    <property type="nucleotide sequence ID" value="NZ_SMDR01000005.1"/>
</dbReference>
<dbReference type="Gene3D" id="3.10.450.50">
    <property type="match status" value="1"/>
</dbReference>
<evidence type="ECO:0000259" key="1">
    <source>
        <dbReference type="Pfam" id="PF12680"/>
    </source>
</evidence>
<reference evidence="2 3" key="1">
    <citation type="submission" date="2019-03" db="EMBL/GenBank/DDBJ databases">
        <title>Arenimonas daejeonensis sp. nov., isolated from compost.</title>
        <authorList>
            <person name="Jeon C.O."/>
        </authorList>
    </citation>
    <scope>NUCLEOTIDE SEQUENCE [LARGE SCALE GENOMIC DNA]</scope>
    <source>
        <strain evidence="2 3">R29</strain>
    </source>
</reference>
<dbReference type="NCBIfam" id="TIGR02096">
    <property type="entry name" value="ketosteroid isomerase-related protein"/>
    <property type="match status" value="1"/>
</dbReference>
<organism evidence="2 3">
    <name type="scientific">Arenimonas terrae</name>
    <dbReference type="NCBI Taxonomy" id="2546226"/>
    <lineage>
        <taxon>Bacteria</taxon>
        <taxon>Pseudomonadati</taxon>
        <taxon>Pseudomonadota</taxon>
        <taxon>Gammaproteobacteria</taxon>
        <taxon>Lysobacterales</taxon>
        <taxon>Lysobacteraceae</taxon>
        <taxon>Arenimonas</taxon>
    </lineage>
</organism>
<proteinExistence type="predicted"/>
<dbReference type="InterPro" id="IPR037401">
    <property type="entry name" value="SnoaL-like"/>
</dbReference>
<accession>A0A5C4RPQ9</accession>
<dbReference type="InterPro" id="IPR032710">
    <property type="entry name" value="NTF2-like_dom_sf"/>
</dbReference>